<dbReference type="PROSITE" id="PS50110">
    <property type="entry name" value="RESPONSE_REGULATORY"/>
    <property type="match status" value="1"/>
</dbReference>
<dbReference type="PANTHER" id="PTHR43065:SF49">
    <property type="entry name" value="HISTIDINE KINASE"/>
    <property type="match status" value="1"/>
</dbReference>
<keyword evidence="7" id="KW-0175">Coiled coil</keyword>
<dbReference type="Gene3D" id="3.30.565.10">
    <property type="entry name" value="Histidine kinase-like ATPase, C-terminal domain"/>
    <property type="match status" value="1"/>
</dbReference>
<dbReference type="PRINTS" id="PR00344">
    <property type="entry name" value="BCTRLSENSOR"/>
</dbReference>
<dbReference type="InterPro" id="IPR003018">
    <property type="entry name" value="GAF"/>
</dbReference>
<dbReference type="InterPro" id="IPR003661">
    <property type="entry name" value="HisK_dim/P_dom"/>
</dbReference>
<dbReference type="EC" id="2.7.13.3" evidence="2"/>
<feature type="modified residue" description="4-aspartylphosphate" evidence="6">
    <location>
        <position position="663"/>
    </location>
</feature>
<feature type="domain" description="Histidine kinase" evidence="8">
    <location>
        <begin position="368"/>
        <end position="589"/>
    </location>
</feature>
<evidence type="ECO:0000256" key="7">
    <source>
        <dbReference type="SAM" id="Coils"/>
    </source>
</evidence>
<dbReference type="PROSITE" id="PS50109">
    <property type="entry name" value="HIS_KIN"/>
    <property type="match status" value="1"/>
</dbReference>
<dbReference type="Pfam" id="PF00512">
    <property type="entry name" value="HisKA"/>
    <property type="match status" value="1"/>
</dbReference>
<comment type="catalytic activity">
    <reaction evidence="1">
        <text>ATP + protein L-histidine = ADP + protein N-phospho-L-histidine.</text>
        <dbReference type="EC" id="2.7.13.3"/>
    </reaction>
</comment>
<evidence type="ECO:0000313" key="13">
    <source>
        <dbReference type="Proteomes" id="UP000516786"/>
    </source>
</evidence>
<dbReference type="Pfam" id="PF01590">
    <property type="entry name" value="GAF"/>
    <property type="match status" value="1"/>
</dbReference>
<dbReference type="InterPro" id="IPR036890">
    <property type="entry name" value="HATPase_C_sf"/>
</dbReference>
<dbReference type="Gene3D" id="3.40.50.2300">
    <property type="match status" value="1"/>
</dbReference>
<keyword evidence="4" id="KW-0808">Transferase</keyword>
<gene>
    <name evidence="11" type="ORF">ID616_17395</name>
    <name evidence="10" type="ORF">KF715C_ch31460</name>
</gene>
<evidence type="ECO:0000256" key="4">
    <source>
        <dbReference type="ARBA" id="ARBA00022679"/>
    </source>
</evidence>
<dbReference type="SUPFAM" id="SSF55781">
    <property type="entry name" value="GAF domain-like"/>
    <property type="match status" value="1"/>
</dbReference>
<dbReference type="Gene3D" id="3.30.450.20">
    <property type="entry name" value="PAS domain"/>
    <property type="match status" value="1"/>
</dbReference>
<name>A0A1L7NE11_PSEPU</name>
<dbReference type="GO" id="GO:0000155">
    <property type="term" value="F:phosphorelay sensor kinase activity"/>
    <property type="evidence" value="ECO:0007669"/>
    <property type="project" value="InterPro"/>
</dbReference>
<dbReference type="SUPFAM" id="SSF55874">
    <property type="entry name" value="ATPase domain of HSP90 chaperone/DNA topoisomerase II/histidine kinase"/>
    <property type="match status" value="1"/>
</dbReference>
<organism evidence="10 12">
    <name type="scientific">Pseudomonas putida</name>
    <name type="common">Arthrobacter siderocapsulatus</name>
    <dbReference type="NCBI Taxonomy" id="303"/>
    <lineage>
        <taxon>Bacteria</taxon>
        <taxon>Pseudomonadati</taxon>
        <taxon>Pseudomonadota</taxon>
        <taxon>Gammaproteobacteria</taxon>
        <taxon>Pseudomonadales</taxon>
        <taxon>Pseudomonadaceae</taxon>
        <taxon>Pseudomonas</taxon>
    </lineage>
</organism>
<dbReference type="AlphaFoldDB" id="A0A1L7NE11"/>
<dbReference type="CDD" id="cd00156">
    <property type="entry name" value="REC"/>
    <property type="match status" value="1"/>
</dbReference>
<evidence type="ECO:0000256" key="1">
    <source>
        <dbReference type="ARBA" id="ARBA00000085"/>
    </source>
</evidence>
<evidence type="ECO:0000313" key="10">
    <source>
        <dbReference type="EMBL" id="BAW23719.1"/>
    </source>
</evidence>
<protein>
    <recommendedName>
        <fullName evidence="2">histidine kinase</fullName>
        <ecNumber evidence="2">2.7.13.3</ecNumber>
    </recommendedName>
</protein>
<evidence type="ECO:0000259" key="8">
    <source>
        <dbReference type="PROSITE" id="PS50109"/>
    </source>
</evidence>
<reference evidence="11 13" key="2">
    <citation type="submission" date="2020-09" db="EMBL/GenBank/DDBJ databases">
        <title>Co-existence of a novel multidrug-resistance efflux pump with carbapenem resistance gene blaVIM-2 in one megaplasmid in Pseudomonas putida.</title>
        <authorList>
            <person name="Peng K."/>
            <person name="Li R."/>
        </authorList>
    </citation>
    <scope>NUCLEOTIDE SEQUENCE [LARGE SCALE GENOMIC DNA]</scope>
    <source>
        <strain evidence="11 13">ZXPA-20</strain>
    </source>
</reference>
<evidence type="ECO:0000256" key="2">
    <source>
        <dbReference type="ARBA" id="ARBA00012438"/>
    </source>
</evidence>
<dbReference type="SMART" id="SM00388">
    <property type="entry name" value="HisKA"/>
    <property type="match status" value="1"/>
</dbReference>
<dbReference type="InterPro" id="IPR004358">
    <property type="entry name" value="Sig_transdc_His_kin-like_C"/>
</dbReference>
<feature type="coiled-coil region" evidence="7">
    <location>
        <begin position="314"/>
        <end position="345"/>
    </location>
</feature>
<reference evidence="10 12" key="1">
    <citation type="submission" date="2015-11" db="EMBL/GenBank/DDBJ databases">
        <title>Complete genome sequencing of a biphenyl-degrading bacterium, Pseudomonas putida KF715 (=NBRC110667).</title>
        <authorList>
            <person name="Suenaga H."/>
            <person name="Fujihara N."/>
            <person name="Watanabe T."/>
            <person name="Hirose J."/>
            <person name="Kimura N."/>
            <person name="Yamazoe A."/>
            <person name="Hosoyama A."/>
            <person name="Shimodaira J."/>
            <person name="Furukawa K."/>
        </authorList>
    </citation>
    <scope>NUCLEOTIDE SEQUENCE [LARGE SCALE GENOMIC DNA]</scope>
    <source>
        <strain evidence="10 12">KF715</strain>
    </source>
</reference>
<dbReference type="Pfam" id="PF00072">
    <property type="entry name" value="Response_reg"/>
    <property type="match status" value="1"/>
</dbReference>
<dbReference type="InterPro" id="IPR036097">
    <property type="entry name" value="HisK_dim/P_sf"/>
</dbReference>
<proteinExistence type="predicted"/>
<dbReference type="CDD" id="cd00082">
    <property type="entry name" value="HisKA"/>
    <property type="match status" value="1"/>
</dbReference>
<evidence type="ECO:0000256" key="6">
    <source>
        <dbReference type="PROSITE-ProRule" id="PRU00169"/>
    </source>
</evidence>
<dbReference type="InterPro" id="IPR029016">
    <property type="entry name" value="GAF-like_dom_sf"/>
</dbReference>
<dbReference type="PANTHER" id="PTHR43065">
    <property type="entry name" value="SENSOR HISTIDINE KINASE"/>
    <property type="match status" value="1"/>
</dbReference>
<dbReference type="SUPFAM" id="SSF52172">
    <property type="entry name" value="CheY-like"/>
    <property type="match status" value="1"/>
</dbReference>
<dbReference type="InterPro" id="IPR003594">
    <property type="entry name" value="HATPase_dom"/>
</dbReference>
<dbReference type="InterPro" id="IPR001789">
    <property type="entry name" value="Sig_transdc_resp-reg_receiver"/>
</dbReference>
<evidence type="ECO:0000256" key="3">
    <source>
        <dbReference type="ARBA" id="ARBA00022553"/>
    </source>
</evidence>
<sequence>MAKWLDGGGLMAERIRNHNWAATPLGALEHWPDALKTTMALCLASRFPQAVLWGPDLITLHNDAFIPILGRKPSALGIPFRDVWHEAWADISKMADCALSGEAVYIEDFPLTIDRNGGPEQAYFTFCYSPIRGLDGEVLGMLDTVTETTAGVVTNLRLNFLDSLGRAVADATDPDQIMAITTRMLVEHLGLSSCAYAVMEPDENGFTICGDAVAPGSPRLVGQYHLHDFGRLAVSRLRSGLALVINDNLRELAADEAATFQAIGITATVCMPLIKAGRLTALMAIHDRFPREWTDYEQALISEVTERCWAHIQRVQANAEVREAMAALEALNANLEHRVEERTTQLLHTEAVLRQAQKLEAIGQLTGGVAHDFNNLLTIIRSSLHFLQRPNLDEKRRERYLKTISDTVDRGAKLTGQLLAFARRQALSPHVFEAGPRLEAMADMLDTATGARIQVELQLPPAPCHIRADLSQLENAVINLMLNGRDAMAGEGVLQLRLQADQRLPALRGQPSLPGPFAAISVSDSGTGIAADLLERIFDPFFTTKAAGEGTGLGLSQVFGFAKQSGGDVAVTSAPGQGTTFTLYLPQEDPPAAPSEDASAGSLLQAQSERRRILLVEDNSDLARFSAQILEDHGYQVSCARSAEEALAQLTGPAGGFDAVFSDVVMPGMGGLALALELRRQRPQLPVILTSGYSDAIAEGGHQGFTFLAKPYSAEQLCQTLGNVLAPLPHGVS</sequence>
<evidence type="ECO:0000256" key="5">
    <source>
        <dbReference type="ARBA" id="ARBA00022777"/>
    </source>
</evidence>
<dbReference type="Gene3D" id="1.10.287.130">
    <property type="match status" value="1"/>
</dbReference>
<dbReference type="Proteomes" id="UP000218731">
    <property type="component" value="Chromosome 1"/>
</dbReference>
<dbReference type="SMART" id="SM00065">
    <property type="entry name" value="GAF"/>
    <property type="match status" value="1"/>
</dbReference>
<evidence type="ECO:0000313" key="11">
    <source>
        <dbReference type="EMBL" id="QOC95882.1"/>
    </source>
</evidence>
<keyword evidence="5 10" id="KW-0418">Kinase</keyword>
<feature type="domain" description="Response regulatory" evidence="9">
    <location>
        <begin position="612"/>
        <end position="725"/>
    </location>
</feature>
<dbReference type="Proteomes" id="UP000516786">
    <property type="component" value="Chromosome"/>
</dbReference>
<dbReference type="RefSeq" id="WP_095115119.1">
    <property type="nucleotide sequence ID" value="NZ_AP015029.1"/>
</dbReference>
<dbReference type="EMBL" id="AP015029">
    <property type="protein sequence ID" value="BAW23719.1"/>
    <property type="molecule type" value="Genomic_DNA"/>
</dbReference>
<keyword evidence="3 6" id="KW-0597">Phosphoprotein</keyword>
<dbReference type="EMBL" id="CP061723">
    <property type="protein sequence ID" value="QOC95882.1"/>
    <property type="molecule type" value="Genomic_DNA"/>
</dbReference>
<dbReference type="SMART" id="SM00448">
    <property type="entry name" value="REC"/>
    <property type="match status" value="1"/>
</dbReference>
<dbReference type="InterPro" id="IPR005467">
    <property type="entry name" value="His_kinase_dom"/>
</dbReference>
<accession>A0A1L7NE11</accession>
<dbReference type="InterPro" id="IPR011006">
    <property type="entry name" value="CheY-like_superfamily"/>
</dbReference>
<dbReference type="Pfam" id="PF02518">
    <property type="entry name" value="HATPase_c"/>
    <property type="match status" value="1"/>
</dbReference>
<evidence type="ECO:0000259" key="9">
    <source>
        <dbReference type="PROSITE" id="PS50110"/>
    </source>
</evidence>
<dbReference type="Gene3D" id="3.30.450.40">
    <property type="match status" value="1"/>
</dbReference>
<dbReference type="SUPFAM" id="SSF47384">
    <property type="entry name" value="Homodimeric domain of signal transducing histidine kinase"/>
    <property type="match status" value="1"/>
</dbReference>
<dbReference type="SMART" id="SM00387">
    <property type="entry name" value="HATPase_c"/>
    <property type="match status" value="1"/>
</dbReference>
<evidence type="ECO:0000313" key="12">
    <source>
        <dbReference type="Proteomes" id="UP000218731"/>
    </source>
</evidence>